<dbReference type="InterPro" id="IPR012349">
    <property type="entry name" value="Split_barrel_FMN-bd"/>
</dbReference>
<comment type="caution">
    <text evidence="4">The sequence shown here is derived from an EMBL/GenBank/DDBJ whole genome shotgun (WGS) entry which is preliminary data.</text>
</comment>
<dbReference type="Pfam" id="PF01613">
    <property type="entry name" value="Flavin_Reduct"/>
    <property type="match status" value="1"/>
</dbReference>
<evidence type="ECO:0000256" key="2">
    <source>
        <dbReference type="ARBA" id="ARBA00023002"/>
    </source>
</evidence>
<dbReference type="InterPro" id="IPR050268">
    <property type="entry name" value="NADH-dep_flavin_reductase"/>
</dbReference>
<dbReference type="GO" id="GO:0010181">
    <property type="term" value="F:FMN binding"/>
    <property type="evidence" value="ECO:0007669"/>
    <property type="project" value="InterPro"/>
</dbReference>
<evidence type="ECO:0000259" key="3">
    <source>
        <dbReference type="SMART" id="SM00903"/>
    </source>
</evidence>
<proteinExistence type="inferred from homology"/>
<gene>
    <name evidence="4" type="ORF">FHU40_000919</name>
</gene>
<dbReference type="SUPFAM" id="SSF50475">
    <property type="entry name" value="FMN-binding split barrel"/>
    <property type="match status" value="1"/>
</dbReference>
<dbReference type="InterPro" id="IPR002563">
    <property type="entry name" value="Flavin_Rdtase-like_dom"/>
</dbReference>
<evidence type="ECO:0000313" key="4">
    <source>
        <dbReference type="EMBL" id="MBB3041118.1"/>
    </source>
</evidence>
<protein>
    <submittedName>
        <fullName evidence="4">Flavin reductase (DIM6/NTAB) family NADH-FMN oxidoreductase RutF</fullName>
    </submittedName>
</protein>
<comment type="similarity">
    <text evidence="1">Belongs to the non-flavoprotein flavin reductase family.</text>
</comment>
<keyword evidence="2" id="KW-0560">Oxidoreductase</keyword>
<dbReference type="PANTHER" id="PTHR30466:SF11">
    <property type="entry name" value="FLAVIN-DEPENDENT MONOOXYGENASE, REDUCTASE SUBUNIT HSAB"/>
    <property type="match status" value="1"/>
</dbReference>
<sequence length="179" mass="19644">MMGLAERRTSYRDPTRVERDFRRACAEFPTGVTVLTTTVDGEDHGSTVNAFSSLTVDPPQVLACLSNTSRTRTAIEQANVFAVNLLAGGQADIAKLFASKEDDKFARIRYRRAGLDVPLIEGAVATFECRLVESVESYSHAILIGEVLDFSIRSGREPLTFFRGRIGRGIAGPDDSREN</sequence>
<evidence type="ECO:0000313" key="5">
    <source>
        <dbReference type="Proteomes" id="UP000589626"/>
    </source>
</evidence>
<dbReference type="EMBL" id="JACHWR010000001">
    <property type="protein sequence ID" value="MBB3041118.1"/>
    <property type="molecule type" value="Genomic_DNA"/>
</dbReference>
<name>A0A7W4YZU3_9ACTN</name>
<feature type="domain" description="Flavin reductase like" evidence="3">
    <location>
        <begin position="25"/>
        <end position="168"/>
    </location>
</feature>
<dbReference type="AlphaFoldDB" id="A0A7W4YZU3"/>
<dbReference type="GO" id="GO:0042602">
    <property type="term" value="F:riboflavin reductase (NADPH) activity"/>
    <property type="evidence" value="ECO:0007669"/>
    <property type="project" value="TreeGrafter"/>
</dbReference>
<dbReference type="Gene3D" id="2.30.110.10">
    <property type="entry name" value="Electron Transport, Fmn-binding Protein, Chain A"/>
    <property type="match status" value="1"/>
</dbReference>
<dbReference type="PANTHER" id="PTHR30466">
    <property type="entry name" value="FLAVIN REDUCTASE"/>
    <property type="match status" value="1"/>
</dbReference>
<keyword evidence="5" id="KW-1185">Reference proteome</keyword>
<dbReference type="Proteomes" id="UP000589626">
    <property type="component" value="Unassembled WGS sequence"/>
</dbReference>
<accession>A0A7W4YZU3</accession>
<organism evidence="4 5">
    <name type="scientific">Nocardioides soli</name>
    <dbReference type="NCBI Taxonomy" id="1036020"/>
    <lineage>
        <taxon>Bacteria</taxon>
        <taxon>Bacillati</taxon>
        <taxon>Actinomycetota</taxon>
        <taxon>Actinomycetes</taxon>
        <taxon>Propionibacteriales</taxon>
        <taxon>Nocardioidaceae</taxon>
        <taxon>Nocardioides</taxon>
    </lineage>
</organism>
<evidence type="ECO:0000256" key="1">
    <source>
        <dbReference type="ARBA" id="ARBA00008898"/>
    </source>
</evidence>
<dbReference type="RefSeq" id="WP_183591055.1">
    <property type="nucleotide sequence ID" value="NZ_JACHWR010000001.1"/>
</dbReference>
<dbReference type="SMART" id="SM00903">
    <property type="entry name" value="Flavin_Reduct"/>
    <property type="match status" value="1"/>
</dbReference>
<reference evidence="4 5" key="1">
    <citation type="submission" date="2020-08" db="EMBL/GenBank/DDBJ databases">
        <title>Sequencing the genomes of 1000 actinobacteria strains.</title>
        <authorList>
            <person name="Klenk H.-P."/>
        </authorList>
    </citation>
    <scope>NUCLEOTIDE SEQUENCE [LARGE SCALE GENOMIC DNA]</scope>
    <source>
        <strain evidence="4 5">DSM 105498</strain>
    </source>
</reference>